<dbReference type="Proteomes" id="UP000829685">
    <property type="component" value="Unassembled WGS sequence"/>
</dbReference>
<proteinExistence type="predicted"/>
<dbReference type="AlphaFoldDB" id="A0A9Q0AV98"/>
<keyword evidence="3" id="KW-1185">Reference proteome</keyword>
<comment type="caution">
    <text evidence="2">The sequence shown here is derived from an EMBL/GenBank/DDBJ whole genome shotgun (WGS) entry which is preliminary data.</text>
</comment>
<gene>
    <name evidence="2" type="ORF">JX265_000766</name>
</gene>
<evidence type="ECO:0000313" key="2">
    <source>
        <dbReference type="EMBL" id="KAI1880526.1"/>
    </source>
</evidence>
<dbReference type="EMBL" id="JAFIMR010000002">
    <property type="protein sequence ID" value="KAI1880526.1"/>
    <property type="molecule type" value="Genomic_DNA"/>
</dbReference>
<feature type="signal peptide" evidence="1">
    <location>
        <begin position="1"/>
        <end position="15"/>
    </location>
</feature>
<sequence>MTILSILSTVLLSSTAPNASWRFEADGTNVYHGKGPKTCTEFPDGEKIQRNYRVDGKVDKGVWVKFYHNAECKDSWPISELSHETDSFRSFYMIRAYQVCADAYCFTQGNDIVDTIVKDEKENLEVAL</sequence>
<organism evidence="2 3">
    <name type="scientific">Neoarthrinium moseri</name>
    <dbReference type="NCBI Taxonomy" id="1658444"/>
    <lineage>
        <taxon>Eukaryota</taxon>
        <taxon>Fungi</taxon>
        <taxon>Dikarya</taxon>
        <taxon>Ascomycota</taxon>
        <taxon>Pezizomycotina</taxon>
        <taxon>Sordariomycetes</taxon>
        <taxon>Xylariomycetidae</taxon>
        <taxon>Amphisphaeriales</taxon>
        <taxon>Apiosporaceae</taxon>
        <taxon>Neoarthrinium</taxon>
    </lineage>
</organism>
<accession>A0A9Q0AV98</accession>
<evidence type="ECO:0000313" key="3">
    <source>
        <dbReference type="Proteomes" id="UP000829685"/>
    </source>
</evidence>
<keyword evidence="1" id="KW-0732">Signal</keyword>
<evidence type="ECO:0000256" key="1">
    <source>
        <dbReference type="SAM" id="SignalP"/>
    </source>
</evidence>
<reference evidence="2" key="1">
    <citation type="submission" date="2021-03" db="EMBL/GenBank/DDBJ databases">
        <title>Revisited historic fungal species revealed as producer of novel bioactive compounds through whole genome sequencing and comparative genomics.</title>
        <authorList>
            <person name="Vignolle G.A."/>
            <person name="Hochenegger N."/>
            <person name="Mach R.L."/>
            <person name="Mach-Aigner A.R."/>
            <person name="Javad Rahimi M."/>
            <person name="Salim K.A."/>
            <person name="Chan C.M."/>
            <person name="Lim L.B.L."/>
            <person name="Cai F."/>
            <person name="Druzhinina I.S."/>
            <person name="U'Ren J.M."/>
            <person name="Derntl C."/>
        </authorList>
    </citation>
    <scope>NUCLEOTIDE SEQUENCE</scope>
    <source>
        <strain evidence="2">TUCIM 5799</strain>
    </source>
</reference>
<name>A0A9Q0AV98_9PEZI</name>
<feature type="chain" id="PRO_5040388734" evidence="1">
    <location>
        <begin position="16"/>
        <end position="128"/>
    </location>
</feature>
<protein>
    <submittedName>
        <fullName evidence="2">Uncharacterized protein</fullName>
    </submittedName>
</protein>